<accession>A0A8K0QXB0</accession>
<evidence type="ECO:0000256" key="1">
    <source>
        <dbReference type="SAM" id="Phobius"/>
    </source>
</evidence>
<dbReference type="EMBL" id="JAGMVJ010000018">
    <property type="protein sequence ID" value="KAH7077115.1"/>
    <property type="molecule type" value="Genomic_DNA"/>
</dbReference>
<evidence type="ECO:0000313" key="3">
    <source>
        <dbReference type="Proteomes" id="UP000813461"/>
    </source>
</evidence>
<dbReference type="AlphaFoldDB" id="A0A8K0QXB0"/>
<keyword evidence="1" id="KW-1133">Transmembrane helix</keyword>
<keyword evidence="1" id="KW-0472">Membrane</keyword>
<evidence type="ECO:0008006" key="4">
    <source>
        <dbReference type="Google" id="ProtNLM"/>
    </source>
</evidence>
<dbReference type="Proteomes" id="UP000813461">
    <property type="component" value="Unassembled WGS sequence"/>
</dbReference>
<feature type="transmembrane region" description="Helical" evidence="1">
    <location>
        <begin position="142"/>
        <end position="169"/>
    </location>
</feature>
<feature type="transmembrane region" description="Helical" evidence="1">
    <location>
        <begin position="542"/>
        <end position="567"/>
    </location>
</feature>
<dbReference type="PANTHER" id="PTHR35041:SF3">
    <property type="entry name" value="FORMYLMETHIONINE DEFORMYLASE-LIKE PROTEIN"/>
    <property type="match status" value="1"/>
</dbReference>
<reference evidence="2" key="1">
    <citation type="journal article" date="2021" name="Nat. Commun.">
        <title>Genetic determinants of endophytism in the Arabidopsis root mycobiome.</title>
        <authorList>
            <person name="Mesny F."/>
            <person name="Miyauchi S."/>
            <person name="Thiergart T."/>
            <person name="Pickel B."/>
            <person name="Atanasova L."/>
            <person name="Karlsson M."/>
            <person name="Huettel B."/>
            <person name="Barry K.W."/>
            <person name="Haridas S."/>
            <person name="Chen C."/>
            <person name="Bauer D."/>
            <person name="Andreopoulos W."/>
            <person name="Pangilinan J."/>
            <person name="LaButti K."/>
            <person name="Riley R."/>
            <person name="Lipzen A."/>
            <person name="Clum A."/>
            <person name="Drula E."/>
            <person name="Henrissat B."/>
            <person name="Kohler A."/>
            <person name="Grigoriev I.V."/>
            <person name="Martin F.M."/>
            <person name="Hacquard S."/>
        </authorList>
    </citation>
    <scope>NUCLEOTIDE SEQUENCE</scope>
    <source>
        <strain evidence="2">MPI-SDFR-AT-0120</strain>
    </source>
</reference>
<proteinExistence type="predicted"/>
<protein>
    <recommendedName>
        <fullName evidence="4">Formylmethionine deformylase-like protein</fullName>
    </recommendedName>
</protein>
<evidence type="ECO:0000313" key="2">
    <source>
        <dbReference type="EMBL" id="KAH7077115.1"/>
    </source>
</evidence>
<feature type="transmembrane region" description="Helical" evidence="1">
    <location>
        <begin position="504"/>
        <end position="522"/>
    </location>
</feature>
<name>A0A8K0QXB0_9PLEO</name>
<sequence length="668" mass="75663">MAHYQPAPARIERHRHVLRPPCAATVAVPRQPSTMGIVWSNQGASFVIGLSATFSQHLLYNFLHHRSEDREFTKNSLVLVGRALAYIAKVAFAQCIIMCYRQRIWRTFRERALSIRSVDQLFSGVEDASLLFNWEAVSNAPLLTGMLVVVWMLPLATVIASPSALTFAWRPNDGEAFVNVPSLNFSMEAYKDWRHPVKMDNETIKRSIMYYNTTDVSATQPGWYFDYYDTPSSDTVKLLWKNIFSSPAEVLNNTFNQEIARQKSCGGDFNCTYSISFLAPGYKCKDVTDRPDGLFNISVLVPEGEHVYFADVDTGDYARPQFENVLPGVGGIPDGDIPDHAGALRFEPELWIGYAFNTSKSLPSNSSYRAKNWTYEYEQHIMRCILYETNYTINFNFSGHTCEIKPSSRFIVPSHGFNFSQPNEGILPSQKWLSPRNDTPFYKKAVAYHAISEVFRDVLRGRITSHPLRPGSNFVRVSTEVTKTSLVQKNSEPQEDVQKRLQDLYQDIVISLLTVPYMLVNIEEKVLVQRSRYRVAFMYDSVRFWICYAPVILFTLGILLIGAWTIWEDGTTFSTGFSRVLATTRNPTLDEMSRGACLGNDPFPKDLMKTKVQFGALREDSGLQDGRNGVGHCAFGVEGEVGPMRRDALYAGLRRPIDVKRASKAKVE</sequence>
<dbReference type="OrthoDB" id="5322539at2759"/>
<keyword evidence="1" id="KW-0812">Transmembrane</keyword>
<dbReference type="PANTHER" id="PTHR35041">
    <property type="entry name" value="MEDIATOR OF RNA POLYMERASE II TRANSCRIPTION SUBUNIT 1"/>
    <property type="match status" value="1"/>
</dbReference>
<comment type="caution">
    <text evidence="2">The sequence shown here is derived from an EMBL/GenBank/DDBJ whole genome shotgun (WGS) entry which is preliminary data.</text>
</comment>
<keyword evidence="3" id="KW-1185">Reference proteome</keyword>
<gene>
    <name evidence="2" type="ORF">FB567DRAFT_563239</name>
</gene>
<feature type="transmembrane region" description="Helical" evidence="1">
    <location>
        <begin position="83"/>
        <end position="101"/>
    </location>
</feature>
<organism evidence="2 3">
    <name type="scientific">Paraphoma chrysanthemicola</name>
    <dbReference type="NCBI Taxonomy" id="798071"/>
    <lineage>
        <taxon>Eukaryota</taxon>
        <taxon>Fungi</taxon>
        <taxon>Dikarya</taxon>
        <taxon>Ascomycota</taxon>
        <taxon>Pezizomycotina</taxon>
        <taxon>Dothideomycetes</taxon>
        <taxon>Pleosporomycetidae</taxon>
        <taxon>Pleosporales</taxon>
        <taxon>Pleosporineae</taxon>
        <taxon>Phaeosphaeriaceae</taxon>
        <taxon>Paraphoma</taxon>
    </lineage>
</organism>
<feature type="transmembrane region" description="Helical" evidence="1">
    <location>
        <begin position="43"/>
        <end position="63"/>
    </location>
</feature>